<reference evidence="3 4" key="1">
    <citation type="submission" date="2018-08" db="EMBL/GenBank/DDBJ databases">
        <title>A genome reference for cultivated species of the human gut microbiota.</title>
        <authorList>
            <person name="Zou Y."/>
            <person name="Xue W."/>
            <person name="Luo G."/>
        </authorList>
    </citation>
    <scope>NUCLEOTIDE SEQUENCE [LARGE SCALE GENOMIC DNA]</scope>
    <source>
        <strain evidence="3 4">AM17-48</strain>
    </source>
</reference>
<evidence type="ECO:0000256" key="1">
    <source>
        <dbReference type="SAM" id="SignalP"/>
    </source>
</evidence>
<feature type="chain" id="PRO_5030076268" evidence="1">
    <location>
        <begin position="30"/>
        <end position="585"/>
    </location>
</feature>
<feature type="signal peptide" evidence="1">
    <location>
        <begin position="1"/>
        <end position="29"/>
    </location>
</feature>
<dbReference type="Pfam" id="PF08522">
    <property type="entry name" value="BT_3987-like_N"/>
    <property type="match status" value="1"/>
</dbReference>
<evidence type="ECO:0000313" key="4">
    <source>
        <dbReference type="Proteomes" id="UP000283329"/>
    </source>
</evidence>
<comment type="caution">
    <text evidence="3">The sequence shown here is derived from an EMBL/GenBank/DDBJ whole genome shotgun (WGS) entry which is preliminary data.</text>
</comment>
<keyword evidence="1" id="KW-0732">Signal</keyword>
<dbReference type="Gene3D" id="2.60.40.1740">
    <property type="entry name" value="hypothetical protein (bacova_03559)"/>
    <property type="match status" value="1"/>
</dbReference>
<dbReference type="EMBL" id="QRJR01000004">
    <property type="protein sequence ID" value="RHH49730.1"/>
    <property type="molecule type" value="Genomic_DNA"/>
</dbReference>
<sequence length="585" mass="66534">MVKKMVTMKKYISFLFAALLLGTSCTDTRTDYMMGDTAYFPKSDLQKETLYVMNANDYVYNVWIHKAGYYQNRFAGRVELDYNYLVQYNTENGTDYEMLDEKYYSLERDFVIEAGADEAAVPLSLKIEQLLQDKGYGIYYIPLSVNSRTPEEDVYVDKSHFILLLDIRKPVLVIDGAAGEQRGEVFMDLSKATTERQIDITAKLDINTTEELVVTYGYDKEADNLLTEEEKSHLLTAGFEYAQSVKIPVGEKYAENYLTLKPSEMQDGKWILPVRVGTTNDKVGSDAEENWIKLTVVKGSLDSKVELEGTYVQGSDIILSSDNTPSREVIADVSQISDLSYSVADKYGDEPTWLQVNEASGKLQITVSSANTSTWKERVATITLVDNETWLEKEIVVRQGMKGYGITLNKSLWSVVGYSEHVSGKESVLGRLFDNFWPTSKAEVGSGSTLSYIEISDKGSEENPVQIVFDLGENPHEYNSIGLIPRLQWVGNSPKYLKIEVSDEVLTRSEDITNWILVGSAKRDAFTKTELDAHDGGNWNDWYADKQFVKWHDLGENMHHRYIRLSMWDSWYSTHCFDEIFVSKK</sequence>
<dbReference type="AlphaFoldDB" id="A0A3E5I438"/>
<evidence type="ECO:0000259" key="2">
    <source>
        <dbReference type="Pfam" id="PF08522"/>
    </source>
</evidence>
<organism evidence="3 4">
    <name type="scientific">Bacteroides ovatus</name>
    <dbReference type="NCBI Taxonomy" id="28116"/>
    <lineage>
        <taxon>Bacteria</taxon>
        <taxon>Pseudomonadati</taxon>
        <taxon>Bacteroidota</taxon>
        <taxon>Bacteroidia</taxon>
        <taxon>Bacteroidales</taxon>
        <taxon>Bacteroidaceae</taxon>
        <taxon>Bacteroides</taxon>
    </lineage>
</organism>
<gene>
    <name evidence="3" type="ORF">DW206_06885</name>
</gene>
<dbReference type="InterPro" id="IPR013728">
    <property type="entry name" value="BT_3987-like_N"/>
</dbReference>
<protein>
    <submittedName>
        <fullName evidence="3">DUF1735 domain-containing protein</fullName>
    </submittedName>
</protein>
<feature type="domain" description="BT-3987-like N-terminal" evidence="2">
    <location>
        <begin position="37"/>
        <end position="150"/>
    </location>
</feature>
<dbReference type="Proteomes" id="UP000283329">
    <property type="component" value="Unassembled WGS sequence"/>
</dbReference>
<evidence type="ECO:0000313" key="3">
    <source>
        <dbReference type="EMBL" id="RHH49730.1"/>
    </source>
</evidence>
<proteinExistence type="predicted"/>
<name>A0A3E5I438_BACOV</name>
<accession>A0A3E5I438</accession>
<dbReference type="PROSITE" id="PS51257">
    <property type="entry name" value="PROKAR_LIPOPROTEIN"/>
    <property type="match status" value="1"/>
</dbReference>